<dbReference type="InterPro" id="IPR036388">
    <property type="entry name" value="WH-like_DNA-bd_sf"/>
</dbReference>
<dbReference type="InterPro" id="IPR005471">
    <property type="entry name" value="Tscrpt_reg_IclR_N"/>
</dbReference>
<name>A0ABP8PP41_9NOCA</name>
<keyword evidence="8" id="KW-1185">Reference proteome</keyword>
<evidence type="ECO:0000256" key="2">
    <source>
        <dbReference type="ARBA" id="ARBA00023125"/>
    </source>
</evidence>
<keyword evidence="1" id="KW-0805">Transcription regulation</keyword>
<protein>
    <submittedName>
        <fullName evidence="7">IclR family transcriptional regulator</fullName>
    </submittedName>
</protein>
<dbReference type="Gene3D" id="3.30.450.40">
    <property type="match status" value="1"/>
</dbReference>
<evidence type="ECO:0000256" key="4">
    <source>
        <dbReference type="SAM" id="MobiDB-lite"/>
    </source>
</evidence>
<dbReference type="InterPro" id="IPR050707">
    <property type="entry name" value="HTH_MetabolicPath_Reg"/>
</dbReference>
<dbReference type="Proteomes" id="UP001501183">
    <property type="component" value="Unassembled WGS sequence"/>
</dbReference>
<evidence type="ECO:0000259" key="5">
    <source>
        <dbReference type="PROSITE" id="PS51077"/>
    </source>
</evidence>
<organism evidence="7 8">
    <name type="scientific">Rhodococcus olei</name>
    <dbReference type="NCBI Taxonomy" id="2161675"/>
    <lineage>
        <taxon>Bacteria</taxon>
        <taxon>Bacillati</taxon>
        <taxon>Actinomycetota</taxon>
        <taxon>Actinomycetes</taxon>
        <taxon>Mycobacteriales</taxon>
        <taxon>Nocardiaceae</taxon>
        <taxon>Rhodococcus</taxon>
    </lineage>
</organism>
<dbReference type="PROSITE" id="PS51078">
    <property type="entry name" value="ICLR_ED"/>
    <property type="match status" value="1"/>
</dbReference>
<accession>A0ABP8PP41</accession>
<evidence type="ECO:0000256" key="1">
    <source>
        <dbReference type="ARBA" id="ARBA00023015"/>
    </source>
</evidence>
<feature type="region of interest" description="Disordered" evidence="4">
    <location>
        <begin position="1"/>
        <end position="28"/>
    </location>
</feature>
<dbReference type="SMART" id="SM00346">
    <property type="entry name" value="HTH_ICLR"/>
    <property type="match status" value="1"/>
</dbReference>
<keyword evidence="2" id="KW-0238">DNA-binding</keyword>
<evidence type="ECO:0000313" key="7">
    <source>
        <dbReference type="EMBL" id="GAA4490498.1"/>
    </source>
</evidence>
<dbReference type="PANTHER" id="PTHR30136">
    <property type="entry name" value="HELIX-TURN-HELIX TRANSCRIPTIONAL REGULATOR, ICLR FAMILY"/>
    <property type="match status" value="1"/>
</dbReference>
<dbReference type="EMBL" id="BAABFB010000075">
    <property type="protein sequence ID" value="GAA4490498.1"/>
    <property type="molecule type" value="Genomic_DNA"/>
</dbReference>
<dbReference type="SUPFAM" id="SSF55781">
    <property type="entry name" value="GAF domain-like"/>
    <property type="match status" value="1"/>
</dbReference>
<reference evidence="8" key="1">
    <citation type="journal article" date="2019" name="Int. J. Syst. Evol. Microbiol.">
        <title>The Global Catalogue of Microorganisms (GCM) 10K type strain sequencing project: providing services to taxonomists for standard genome sequencing and annotation.</title>
        <authorList>
            <consortium name="The Broad Institute Genomics Platform"/>
            <consortium name="The Broad Institute Genome Sequencing Center for Infectious Disease"/>
            <person name="Wu L."/>
            <person name="Ma J."/>
        </authorList>
    </citation>
    <scope>NUCLEOTIDE SEQUENCE [LARGE SCALE GENOMIC DNA]</scope>
    <source>
        <strain evidence="8">JCM 32206</strain>
    </source>
</reference>
<feature type="domain" description="IclR-ED" evidence="6">
    <location>
        <begin position="89"/>
        <end position="271"/>
    </location>
</feature>
<gene>
    <name evidence="7" type="ORF">GCM10023094_53940</name>
</gene>
<dbReference type="InterPro" id="IPR029016">
    <property type="entry name" value="GAF-like_dom_sf"/>
</dbReference>
<keyword evidence="3" id="KW-0804">Transcription</keyword>
<dbReference type="SUPFAM" id="SSF46785">
    <property type="entry name" value="Winged helix' DNA-binding domain"/>
    <property type="match status" value="1"/>
</dbReference>
<evidence type="ECO:0000256" key="3">
    <source>
        <dbReference type="ARBA" id="ARBA00023163"/>
    </source>
</evidence>
<evidence type="ECO:0000259" key="6">
    <source>
        <dbReference type="PROSITE" id="PS51078"/>
    </source>
</evidence>
<dbReference type="PANTHER" id="PTHR30136:SF24">
    <property type="entry name" value="HTH-TYPE TRANSCRIPTIONAL REPRESSOR ALLR"/>
    <property type="match status" value="1"/>
</dbReference>
<dbReference type="PROSITE" id="PS51077">
    <property type="entry name" value="HTH_ICLR"/>
    <property type="match status" value="1"/>
</dbReference>
<comment type="caution">
    <text evidence="7">The sequence shown here is derived from an EMBL/GenBank/DDBJ whole genome shotgun (WGS) entry which is preliminary data.</text>
</comment>
<dbReference type="Pfam" id="PF09339">
    <property type="entry name" value="HTH_IclR"/>
    <property type="match status" value="1"/>
</dbReference>
<dbReference type="Pfam" id="PF01614">
    <property type="entry name" value="IclR_C"/>
    <property type="match status" value="1"/>
</dbReference>
<dbReference type="Gene3D" id="1.10.10.10">
    <property type="entry name" value="Winged helix-like DNA-binding domain superfamily/Winged helix DNA-binding domain"/>
    <property type="match status" value="1"/>
</dbReference>
<proteinExistence type="predicted"/>
<sequence length="274" mass="29134">MIRSDESGAAVAVGQGEDMTGHFESKPPTKVLSRITTLIDAFDGHGQLTLTEVAEHAGIPRSSAHRMLDSLVKLRWVRRDGHRYELGIRLAELGALAIHQARLHRVILPYLHDLHAQTGLLVHLAVLDGPDIVCLEKIGGRSAAAVPTRVGGRLPAHCSGLGKALLSCASPAELGALGSGPLPRRTAHSVVSRAQLDREITTIRQRGLAFDRQELTIGFGCVAAPVQVAAVATSAISLCGPIAEVQNPVFAGYVRESAQAARRALAYSIRRQSA</sequence>
<evidence type="ECO:0000313" key="8">
    <source>
        <dbReference type="Proteomes" id="UP001501183"/>
    </source>
</evidence>
<feature type="domain" description="HTH iclR-type" evidence="5">
    <location>
        <begin position="29"/>
        <end position="88"/>
    </location>
</feature>
<dbReference type="InterPro" id="IPR036390">
    <property type="entry name" value="WH_DNA-bd_sf"/>
</dbReference>
<dbReference type="InterPro" id="IPR014757">
    <property type="entry name" value="Tscrpt_reg_IclR_C"/>
</dbReference>